<feature type="region of interest" description="Disordered" evidence="7">
    <location>
        <begin position="228"/>
        <end position="302"/>
    </location>
</feature>
<gene>
    <name evidence="9" type="ORF">WIS52_18450</name>
</gene>
<dbReference type="InterPro" id="IPR005117">
    <property type="entry name" value="NiRdtase/SiRdtase_haem-b_fer"/>
</dbReference>
<organism evidence="9 10">
    <name type="scientific">Pseudonocardia nematodicida</name>
    <dbReference type="NCBI Taxonomy" id="1206997"/>
    <lineage>
        <taxon>Bacteria</taxon>
        <taxon>Bacillati</taxon>
        <taxon>Actinomycetota</taxon>
        <taxon>Actinomycetes</taxon>
        <taxon>Pseudonocardiales</taxon>
        <taxon>Pseudonocardiaceae</taxon>
        <taxon>Pseudonocardia</taxon>
    </lineage>
</organism>
<proteinExistence type="predicted"/>
<dbReference type="SUPFAM" id="SSF55124">
    <property type="entry name" value="Nitrite/Sulfite reductase N-terminal domain-like"/>
    <property type="match status" value="2"/>
</dbReference>
<accession>A0ABV1KDR7</accession>
<sequence length="472" mass="47795">MPTTARTRTDACPGVVSPHLAADGALARVRLPGGVITAGGLRAVAQLARDAGDGAAHLTSRGNLQLRGLDPGDPRPVRVLGGAGLLPSTTHERVRNVLASPWSGIAGGIADVRGLAADLDRGLCARPALAALPGRFLFALDDGRGDVAGERPDVCWAATSPTAGELLVAGTGTGLICAPADAPAVLLDAAAAFLDLRAEHAGDPETRAWRARELPDAARRVAHALGGPFPAVDRASRPRREQVSNVTAGSPTDLASQPRPRRGAKVTSGPSADPASRSRAQPGANVTAEPRPGGGPGASRAVGELGGGAVGAAPVLGELSATQLEVLAGLAPELIVTPWRTLVLPTPHDTAAVPDRLREAGLVVDPGHPALRVGACAGRPGCAKSLADVRAHARELIAAGPARPVYVAGCGRRCGAPHTGHVDAVATGPDSYLVDGIPARPAGIIDHSSVDHSSVDHGSVEPEHRTNQEGQR</sequence>
<dbReference type="InterPro" id="IPR045854">
    <property type="entry name" value="NO2/SO3_Rdtase_4Fe4S_sf"/>
</dbReference>
<evidence type="ECO:0000256" key="4">
    <source>
        <dbReference type="ARBA" id="ARBA00023002"/>
    </source>
</evidence>
<name>A0ABV1KDR7_9PSEU</name>
<dbReference type="SUPFAM" id="SSF56014">
    <property type="entry name" value="Nitrite and sulphite reductase 4Fe-4S domain-like"/>
    <property type="match status" value="1"/>
</dbReference>
<evidence type="ECO:0000259" key="8">
    <source>
        <dbReference type="Pfam" id="PF03460"/>
    </source>
</evidence>
<feature type="compositionally biased region" description="Polar residues" evidence="7">
    <location>
        <begin position="243"/>
        <end position="255"/>
    </location>
</feature>
<evidence type="ECO:0000256" key="6">
    <source>
        <dbReference type="ARBA" id="ARBA00023014"/>
    </source>
</evidence>
<keyword evidence="4" id="KW-0560">Oxidoreductase</keyword>
<feature type="domain" description="Nitrite/Sulfite reductase ferredoxin-like" evidence="8">
    <location>
        <begin position="26"/>
        <end position="73"/>
    </location>
</feature>
<keyword evidence="6" id="KW-0411">Iron-sulfur</keyword>
<dbReference type="Gene3D" id="3.90.480.20">
    <property type="match status" value="1"/>
</dbReference>
<evidence type="ECO:0000313" key="9">
    <source>
        <dbReference type="EMBL" id="MEQ3552459.1"/>
    </source>
</evidence>
<dbReference type="PANTHER" id="PTHR32439:SF9">
    <property type="entry name" value="BLR3264 PROTEIN"/>
    <property type="match status" value="1"/>
</dbReference>
<protein>
    <submittedName>
        <fullName evidence="9">Precorrin-3B synthase</fullName>
    </submittedName>
</protein>
<evidence type="ECO:0000256" key="7">
    <source>
        <dbReference type="SAM" id="MobiDB-lite"/>
    </source>
</evidence>
<feature type="compositionally biased region" description="Basic and acidic residues" evidence="7">
    <location>
        <begin position="448"/>
        <end position="472"/>
    </location>
</feature>
<dbReference type="InterPro" id="IPR051329">
    <property type="entry name" value="NIR_SIR_4Fe-4S"/>
</dbReference>
<comment type="caution">
    <text evidence="9">The sequence shown here is derived from an EMBL/GenBank/DDBJ whole genome shotgun (WGS) entry which is preliminary data.</text>
</comment>
<evidence type="ECO:0000313" key="10">
    <source>
        <dbReference type="Proteomes" id="UP001494902"/>
    </source>
</evidence>
<dbReference type="PANTHER" id="PTHR32439">
    <property type="entry name" value="FERREDOXIN--NITRITE REDUCTASE, CHLOROPLASTIC"/>
    <property type="match status" value="1"/>
</dbReference>
<keyword evidence="10" id="KW-1185">Reference proteome</keyword>
<keyword evidence="3" id="KW-0479">Metal-binding</keyword>
<keyword evidence="2" id="KW-0349">Heme</keyword>
<keyword evidence="1" id="KW-0004">4Fe-4S</keyword>
<feature type="region of interest" description="Disordered" evidence="7">
    <location>
        <begin position="443"/>
        <end position="472"/>
    </location>
</feature>
<evidence type="ECO:0000256" key="1">
    <source>
        <dbReference type="ARBA" id="ARBA00022485"/>
    </source>
</evidence>
<reference evidence="9 10" key="1">
    <citation type="submission" date="2024-03" db="EMBL/GenBank/DDBJ databases">
        <title>Draft genome sequence of Pseudonocardia nematodicida JCM 31783.</title>
        <authorList>
            <person name="Butdee W."/>
            <person name="Duangmal K."/>
        </authorList>
    </citation>
    <scope>NUCLEOTIDE SEQUENCE [LARGE SCALE GENOMIC DNA]</scope>
    <source>
        <strain evidence="9 10">JCM 31783</strain>
    </source>
</reference>
<dbReference type="Pfam" id="PF03460">
    <property type="entry name" value="NIR_SIR_ferr"/>
    <property type="match status" value="1"/>
</dbReference>
<evidence type="ECO:0000256" key="3">
    <source>
        <dbReference type="ARBA" id="ARBA00022723"/>
    </source>
</evidence>
<dbReference type="Proteomes" id="UP001494902">
    <property type="component" value="Unassembled WGS sequence"/>
</dbReference>
<dbReference type="EMBL" id="JBEDNQ010000007">
    <property type="protein sequence ID" value="MEQ3552459.1"/>
    <property type="molecule type" value="Genomic_DNA"/>
</dbReference>
<dbReference type="InterPro" id="IPR036136">
    <property type="entry name" value="Nit/Sulf_reduc_fer-like_dom_sf"/>
</dbReference>
<evidence type="ECO:0000256" key="2">
    <source>
        <dbReference type="ARBA" id="ARBA00022617"/>
    </source>
</evidence>
<keyword evidence="5" id="KW-0408">Iron</keyword>
<evidence type="ECO:0000256" key="5">
    <source>
        <dbReference type="ARBA" id="ARBA00023004"/>
    </source>
</evidence>
<dbReference type="RefSeq" id="WP_349299520.1">
    <property type="nucleotide sequence ID" value="NZ_JBEDNQ010000007.1"/>
</dbReference>